<dbReference type="AlphaFoldDB" id="A0A437JD28"/>
<accession>A0A437JD28</accession>
<proteinExistence type="predicted"/>
<dbReference type="EMBL" id="RZUL01000001">
    <property type="protein sequence ID" value="RVT43826.1"/>
    <property type="molecule type" value="Genomic_DNA"/>
</dbReference>
<name>A0A437JD28_9SPHN</name>
<evidence type="ECO:0000313" key="1">
    <source>
        <dbReference type="EMBL" id="RVT43826.1"/>
    </source>
</evidence>
<protein>
    <recommendedName>
        <fullName evidence="3">Response regulator</fullName>
    </recommendedName>
</protein>
<dbReference type="Proteomes" id="UP000282977">
    <property type="component" value="Unassembled WGS sequence"/>
</dbReference>
<gene>
    <name evidence="1" type="ORF">ENE74_04315</name>
</gene>
<organism evidence="1 2">
    <name type="scientific">Sphingobium algorifonticola</name>
    <dbReference type="NCBI Taxonomy" id="2008318"/>
    <lineage>
        <taxon>Bacteria</taxon>
        <taxon>Pseudomonadati</taxon>
        <taxon>Pseudomonadota</taxon>
        <taxon>Alphaproteobacteria</taxon>
        <taxon>Sphingomonadales</taxon>
        <taxon>Sphingomonadaceae</taxon>
        <taxon>Sphingobium</taxon>
    </lineage>
</organism>
<keyword evidence="2" id="KW-1185">Reference proteome</keyword>
<evidence type="ECO:0000313" key="2">
    <source>
        <dbReference type="Proteomes" id="UP000282977"/>
    </source>
</evidence>
<evidence type="ECO:0008006" key="3">
    <source>
        <dbReference type="Google" id="ProtNLM"/>
    </source>
</evidence>
<reference evidence="1 2" key="1">
    <citation type="submission" date="2019-01" db="EMBL/GenBank/DDBJ databases">
        <authorList>
            <person name="Chen W.-M."/>
        </authorList>
    </citation>
    <scope>NUCLEOTIDE SEQUENCE [LARGE SCALE GENOMIC DNA]</scope>
    <source>
        <strain evidence="1 2">TLA-22</strain>
    </source>
</reference>
<comment type="caution">
    <text evidence="1">The sequence shown here is derived from an EMBL/GenBank/DDBJ whole genome shotgun (WGS) entry which is preliminary data.</text>
</comment>
<sequence>MDPNALYLLSADDSCRRQIALWMADFPWCCHHANYAAQLMADMSDSVPAVLLIDSRTSSDIAATVRAIRAVPGPSATLPIVLLTPHMDDAGQGCNAVLHLPLAAERMLDVVSEWAGPLEDAAFRSFDNPLYRLIRIVGRRRASAMLMRCLDSLRRALTQIAEGAPPKPIAHDTAGICGMLGFEALGVAWSAVEYDEPNALEDAVKLTRSTIARLSNN</sequence>